<dbReference type="AlphaFoldDB" id="A0A8B9U4L6"/>
<evidence type="ECO:0000256" key="2">
    <source>
        <dbReference type="ARBA" id="ARBA00022729"/>
    </source>
</evidence>
<keyword evidence="2" id="KW-0732">Signal</keyword>
<organism evidence="7 8">
    <name type="scientific">Anas zonorhyncha</name>
    <name type="common">Eastern spot-billed duck</name>
    <dbReference type="NCBI Taxonomy" id="75864"/>
    <lineage>
        <taxon>Eukaryota</taxon>
        <taxon>Metazoa</taxon>
        <taxon>Chordata</taxon>
        <taxon>Craniata</taxon>
        <taxon>Vertebrata</taxon>
        <taxon>Euteleostomi</taxon>
        <taxon>Archelosauria</taxon>
        <taxon>Archosauria</taxon>
        <taxon>Dinosauria</taxon>
        <taxon>Saurischia</taxon>
        <taxon>Theropoda</taxon>
        <taxon>Coelurosauria</taxon>
        <taxon>Aves</taxon>
        <taxon>Neognathae</taxon>
        <taxon>Galloanserae</taxon>
        <taxon>Anseriformes</taxon>
        <taxon>Anatidae</taxon>
        <taxon>Anatinae</taxon>
        <taxon>Anas</taxon>
    </lineage>
</organism>
<reference evidence="7" key="2">
    <citation type="submission" date="2025-09" db="UniProtKB">
        <authorList>
            <consortium name="Ensembl"/>
        </authorList>
    </citation>
    <scope>IDENTIFICATION</scope>
</reference>
<sequence>MVMHRPSSLCALEVDGAEGGSVTFHLQDLKGEKLGWSFNGDTMLTITLGKSLNPSFFDDSYKSRVTIPDDGSSLTISQLKKKDAGTYTAKNPVYRANFTLRVHSVLQEPEVTCVSRNCSAKGCRYVLRCAVHTPEITSFSWSHGEQLDAEEPELVVEEEQPPGELDVLSYTCTVQNPVSSRNVTVLPATICTGESPQRMQGWGPGDAGGDGMHPDPSRVPLRLSETALLSPGSDAGKRPMSFRMCPNDSSVIAGPSSLSRQQKLYRRHSRDGDHSADNPGWPLGLLDIPR</sequence>
<evidence type="ECO:0000256" key="3">
    <source>
        <dbReference type="ARBA" id="ARBA00023136"/>
    </source>
</evidence>
<dbReference type="SUPFAM" id="SSF48726">
    <property type="entry name" value="Immunoglobulin"/>
    <property type="match status" value="1"/>
</dbReference>
<dbReference type="GO" id="GO:0016020">
    <property type="term" value="C:membrane"/>
    <property type="evidence" value="ECO:0007669"/>
    <property type="project" value="UniProtKB-SubCell"/>
</dbReference>
<dbReference type="InterPro" id="IPR013783">
    <property type="entry name" value="Ig-like_fold"/>
</dbReference>
<keyword evidence="3" id="KW-0472">Membrane</keyword>
<feature type="domain" description="Ig-like" evidence="6">
    <location>
        <begin position="109"/>
        <end position="184"/>
    </location>
</feature>
<dbReference type="InterPro" id="IPR007110">
    <property type="entry name" value="Ig-like_dom"/>
</dbReference>
<reference evidence="7" key="1">
    <citation type="submission" date="2025-08" db="UniProtKB">
        <authorList>
            <consortium name="Ensembl"/>
        </authorList>
    </citation>
    <scope>IDENTIFICATION</scope>
</reference>
<evidence type="ECO:0000313" key="7">
    <source>
        <dbReference type="Ensembl" id="ENSAZOP00000002203.1"/>
    </source>
</evidence>
<dbReference type="PROSITE" id="PS50835">
    <property type="entry name" value="IG_LIKE"/>
    <property type="match status" value="1"/>
</dbReference>
<dbReference type="InterPro" id="IPR015631">
    <property type="entry name" value="CD2/SLAM_rcpt"/>
</dbReference>
<protein>
    <recommendedName>
        <fullName evidence="6">Ig-like domain-containing protein</fullName>
    </recommendedName>
</protein>
<proteinExistence type="predicted"/>
<dbReference type="InterPro" id="IPR036179">
    <property type="entry name" value="Ig-like_dom_sf"/>
</dbReference>
<feature type="region of interest" description="Disordered" evidence="5">
    <location>
        <begin position="246"/>
        <end position="290"/>
    </location>
</feature>
<evidence type="ECO:0000259" key="6">
    <source>
        <dbReference type="PROSITE" id="PS50835"/>
    </source>
</evidence>
<dbReference type="Proteomes" id="UP000694549">
    <property type="component" value="Unplaced"/>
</dbReference>
<dbReference type="PANTHER" id="PTHR12080">
    <property type="entry name" value="SIGNALING LYMPHOCYTIC ACTIVATION MOLECULE"/>
    <property type="match status" value="1"/>
</dbReference>
<evidence type="ECO:0000256" key="4">
    <source>
        <dbReference type="ARBA" id="ARBA00023180"/>
    </source>
</evidence>
<keyword evidence="4" id="KW-0325">Glycoprotein</keyword>
<evidence type="ECO:0000313" key="8">
    <source>
        <dbReference type="Proteomes" id="UP000694549"/>
    </source>
</evidence>
<comment type="subcellular location">
    <subcellularLocation>
        <location evidence="1">Membrane</location>
    </subcellularLocation>
</comment>
<dbReference type="PANTHER" id="PTHR12080:SF55">
    <property type="entry name" value="LYMPHOCYTE FUNCTION-ASSOCIATED ANTIGEN 3"/>
    <property type="match status" value="1"/>
</dbReference>
<keyword evidence="8" id="KW-1185">Reference proteome</keyword>
<evidence type="ECO:0000256" key="1">
    <source>
        <dbReference type="ARBA" id="ARBA00004370"/>
    </source>
</evidence>
<dbReference type="Gene3D" id="2.60.40.10">
    <property type="entry name" value="Immunoglobulins"/>
    <property type="match status" value="2"/>
</dbReference>
<dbReference type="Ensembl" id="ENSAZOT00000002358.1">
    <property type="protein sequence ID" value="ENSAZOP00000002203.1"/>
    <property type="gene ID" value="ENSAZOG00000001492.1"/>
</dbReference>
<name>A0A8B9U4L6_9AVES</name>
<evidence type="ECO:0000256" key="5">
    <source>
        <dbReference type="SAM" id="MobiDB-lite"/>
    </source>
</evidence>
<accession>A0A8B9U4L6</accession>